<feature type="transmembrane region" description="Helical" evidence="8">
    <location>
        <begin position="55"/>
        <end position="76"/>
    </location>
</feature>
<dbReference type="PANTHER" id="PTHR31040:SF1">
    <property type="entry name" value="NURIM"/>
    <property type="match status" value="1"/>
</dbReference>
<organism evidence="9 10">
    <name type="scientific">Aquatica leii</name>
    <dbReference type="NCBI Taxonomy" id="1421715"/>
    <lineage>
        <taxon>Eukaryota</taxon>
        <taxon>Metazoa</taxon>
        <taxon>Ecdysozoa</taxon>
        <taxon>Arthropoda</taxon>
        <taxon>Hexapoda</taxon>
        <taxon>Insecta</taxon>
        <taxon>Pterygota</taxon>
        <taxon>Neoptera</taxon>
        <taxon>Endopterygota</taxon>
        <taxon>Coleoptera</taxon>
        <taxon>Polyphaga</taxon>
        <taxon>Elateriformia</taxon>
        <taxon>Elateroidea</taxon>
        <taxon>Lampyridae</taxon>
        <taxon>Luciolinae</taxon>
        <taxon>Aquatica</taxon>
    </lineage>
</organism>
<keyword evidence="4 8" id="KW-1133">Transmembrane helix</keyword>
<evidence type="ECO:0000256" key="6">
    <source>
        <dbReference type="ARBA" id="ARBA00031700"/>
    </source>
</evidence>
<keyword evidence="3 8" id="KW-0812">Transmembrane</keyword>
<comment type="caution">
    <text evidence="9">The sequence shown here is derived from an EMBL/GenBank/DDBJ whole genome shotgun (WGS) entry which is preliminary data.</text>
</comment>
<protein>
    <recommendedName>
        <fullName evidence="7">Nuclear envelope membrane protein</fullName>
    </recommendedName>
    <alternativeName>
        <fullName evidence="6">Nuclear rim protein</fullName>
    </alternativeName>
</protein>
<proteinExistence type="inferred from homology"/>
<dbReference type="Proteomes" id="UP001353858">
    <property type="component" value="Unassembled WGS sequence"/>
</dbReference>
<dbReference type="InterPro" id="IPR033580">
    <property type="entry name" value="Nurim-like"/>
</dbReference>
<dbReference type="EMBL" id="JARPUR010000007">
    <property type="protein sequence ID" value="KAK4872832.1"/>
    <property type="molecule type" value="Genomic_DNA"/>
</dbReference>
<feature type="transmembrane region" description="Helical" evidence="8">
    <location>
        <begin position="12"/>
        <end position="35"/>
    </location>
</feature>
<gene>
    <name evidence="9" type="ORF">RN001_014861</name>
</gene>
<dbReference type="PANTHER" id="PTHR31040">
    <property type="entry name" value="NURIM"/>
    <property type="match status" value="1"/>
</dbReference>
<evidence type="ECO:0000256" key="1">
    <source>
        <dbReference type="ARBA" id="ARBA00004473"/>
    </source>
</evidence>
<evidence type="ECO:0000256" key="8">
    <source>
        <dbReference type="SAM" id="Phobius"/>
    </source>
</evidence>
<dbReference type="GO" id="GO:0005637">
    <property type="term" value="C:nuclear inner membrane"/>
    <property type="evidence" value="ECO:0007669"/>
    <property type="project" value="UniProtKB-SubCell"/>
</dbReference>
<evidence type="ECO:0000256" key="5">
    <source>
        <dbReference type="ARBA" id="ARBA00023136"/>
    </source>
</evidence>
<evidence type="ECO:0000256" key="4">
    <source>
        <dbReference type="ARBA" id="ARBA00022989"/>
    </source>
</evidence>
<name>A0AAN7NYB9_9COLE</name>
<keyword evidence="5 8" id="KW-0472">Membrane</keyword>
<sequence length="249" mass="29383">MAIMETIKIPINISISMTTIAITFYTVIELMMFLSDPHYKLPITPRGNFWVNASLSLFINQLLLSAFILQHTILALPSVKSWFSTLKIAVIQRSIYVITTAIALQLVIKYWQTIPEFVLWSINTNVRMYWWSFLLLHILAWTVIYVGTICMDINELLGVKQIYYNIRKLPDPCEYKSRDLKRLYLHMRHPSFLGFLVIFWAVPCMSLDRLLLASVLSAYMYLAWNTDEGDHRYQKMQTERKFYELNYLK</sequence>
<keyword evidence="10" id="KW-1185">Reference proteome</keyword>
<feature type="transmembrane region" description="Helical" evidence="8">
    <location>
        <begin position="192"/>
        <end position="222"/>
    </location>
</feature>
<comment type="subcellular location">
    <subcellularLocation>
        <location evidence="1">Nucleus inner membrane</location>
        <topology evidence="1">Multi-pass membrane protein</topology>
    </subcellularLocation>
</comment>
<feature type="transmembrane region" description="Helical" evidence="8">
    <location>
        <begin position="88"/>
        <end position="108"/>
    </location>
</feature>
<reference evidence="10" key="1">
    <citation type="submission" date="2023-01" db="EMBL/GenBank/DDBJ databases">
        <title>Key to firefly adult light organ development and bioluminescence: homeobox transcription factors regulate luciferase expression and transportation to peroxisome.</title>
        <authorList>
            <person name="Fu X."/>
        </authorList>
    </citation>
    <scope>NUCLEOTIDE SEQUENCE [LARGE SCALE GENOMIC DNA]</scope>
</reference>
<dbReference type="AlphaFoldDB" id="A0AAN7NYB9"/>
<evidence type="ECO:0000313" key="10">
    <source>
        <dbReference type="Proteomes" id="UP001353858"/>
    </source>
</evidence>
<evidence type="ECO:0000256" key="2">
    <source>
        <dbReference type="ARBA" id="ARBA00010631"/>
    </source>
</evidence>
<feature type="transmembrane region" description="Helical" evidence="8">
    <location>
        <begin position="128"/>
        <end position="151"/>
    </location>
</feature>
<evidence type="ECO:0000256" key="3">
    <source>
        <dbReference type="ARBA" id="ARBA00022692"/>
    </source>
</evidence>
<evidence type="ECO:0000256" key="7">
    <source>
        <dbReference type="ARBA" id="ARBA00032957"/>
    </source>
</evidence>
<evidence type="ECO:0000313" key="9">
    <source>
        <dbReference type="EMBL" id="KAK4872832.1"/>
    </source>
</evidence>
<accession>A0AAN7NYB9</accession>
<comment type="similarity">
    <text evidence="2">Belongs to the nurim family.</text>
</comment>